<evidence type="ECO:0000313" key="2">
    <source>
        <dbReference type="EMBL" id="CAF1134312.1"/>
    </source>
</evidence>
<gene>
    <name evidence="1" type="ORF">BJG266_LOCUS1198</name>
    <name evidence="2" type="ORF">QVE165_LOCUS22118</name>
</gene>
<dbReference type="Proteomes" id="UP000663877">
    <property type="component" value="Unassembled WGS sequence"/>
</dbReference>
<dbReference type="Proteomes" id="UP000663832">
    <property type="component" value="Unassembled WGS sequence"/>
</dbReference>
<evidence type="ECO:0000313" key="4">
    <source>
        <dbReference type="Proteomes" id="UP000663877"/>
    </source>
</evidence>
<name>A0A813MXC7_9BILA</name>
<dbReference type="EMBL" id="CAJNOM010000144">
    <property type="protein sequence ID" value="CAF1134312.1"/>
    <property type="molecule type" value="Genomic_DNA"/>
</dbReference>
<protein>
    <submittedName>
        <fullName evidence="1">Uncharacterized protein</fullName>
    </submittedName>
</protein>
<evidence type="ECO:0000313" key="3">
    <source>
        <dbReference type="Proteomes" id="UP000663832"/>
    </source>
</evidence>
<reference evidence="1" key="1">
    <citation type="submission" date="2021-02" db="EMBL/GenBank/DDBJ databases">
        <authorList>
            <person name="Nowell W R."/>
        </authorList>
    </citation>
    <scope>NUCLEOTIDE SEQUENCE</scope>
</reference>
<accession>A0A813MXC7</accession>
<organism evidence="1 4">
    <name type="scientific">Adineta steineri</name>
    <dbReference type="NCBI Taxonomy" id="433720"/>
    <lineage>
        <taxon>Eukaryota</taxon>
        <taxon>Metazoa</taxon>
        <taxon>Spiralia</taxon>
        <taxon>Gnathifera</taxon>
        <taxon>Rotifera</taxon>
        <taxon>Eurotatoria</taxon>
        <taxon>Bdelloidea</taxon>
        <taxon>Adinetida</taxon>
        <taxon>Adinetidae</taxon>
        <taxon>Adineta</taxon>
    </lineage>
</organism>
<proteinExistence type="predicted"/>
<dbReference type="EMBL" id="CAJNOI010000003">
    <property type="protein sequence ID" value="CAF0731410.1"/>
    <property type="molecule type" value="Genomic_DNA"/>
</dbReference>
<dbReference type="OrthoDB" id="10001844at2759"/>
<comment type="caution">
    <text evidence="1">The sequence shown here is derived from an EMBL/GenBank/DDBJ whole genome shotgun (WGS) entry which is preliminary data.</text>
</comment>
<sequence>MTKRNIEEIRRKNLEENQRFLNELRINNVRNDLIQSARLVTGKDETKKEYHKIHYEKVERTTRYSLKVKSGEIQPSTVIPQGQYKINKKRKQNPSKWTLFYKNIANPYERVYKPRARN</sequence>
<dbReference type="AlphaFoldDB" id="A0A813MXC7"/>
<evidence type="ECO:0000313" key="1">
    <source>
        <dbReference type="EMBL" id="CAF0731410.1"/>
    </source>
</evidence>
<keyword evidence="3" id="KW-1185">Reference proteome</keyword>